<sequence length="140" mass="15777">MVLDTQHINPAQTEWRWYITAHECRTLSKLTLNYKEKEIAERRENDRIEGQRRAASAALDGVRKRGLTGGPGRIDRPGSSCQRKSSSGTSQVKPHVKQSDRKEGAKREMRETKLKLYSCQGAKKCVLNSSPGQVHRDTAS</sequence>
<protein>
    <submittedName>
        <fullName evidence="2">Uncharacterized protein</fullName>
    </submittedName>
</protein>
<dbReference type="AlphaFoldDB" id="A0AA88PF56"/>
<organism evidence="2 3">
    <name type="scientific">Cirrhinus molitorella</name>
    <name type="common">mud carp</name>
    <dbReference type="NCBI Taxonomy" id="172907"/>
    <lineage>
        <taxon>Eukaryota</taxon>
        <taxon>Metazoa</taxon>
        <taxon>Chordata</taxon>
        <taxon>Craniata</taxon>
        <taxon>Vertebrata</taxon>
        <taxon>Euteleostomi</taxon>
        <taxon>Actinopterygii</taxon>
        <taxon>Neopterygii</taxon>
        <taxon>Teleostei</taxon>
        <taxon>Ostariophysi</taxon>
        <taxon>Cypriniformes</taxon>
        <taxon>Cyprinidae</taxon>
        <taxon>Labeoninae</taxon>
        <taxon>Labeonini</taxon>
        <taxon>Cirrhinus</taxon>
    </lineage>
</organism>
<name>A0AA88PF56_9TELE</name>
<feature type="compositionally biased region" description="Basic and acidic residues" evidence="1">
    <location>
        <begin position="39"/>
        <end position="52"/>
    </location>
</feature>
<dbReference type="EMBL" id="JAUYZG010000018">
    <property type="protein sequence ID" value="KAK2880759.1"/>
    <property type="molecule type" value="Genomic_DNA"/>
</dbReference>
<feature type="region of interest" description="Disordered" evidence="1">
    <location>
        <begin position="39"/>
        <end position="111"/>
    </location>
</feature>
<keyword evidence="3" id="KW-1185">Reference proteome</keyword>
<evidence type="ECO:0000256" key="1">
    <source>
        <dbReference type="SAM" id="MobiDB-lite"/>
    </source>
</evidence>
<feature type="compositionally biased region" description="Basic and acidic residues" evidence="1">
    <location>
        <begin position="97"/>
        <end position="111"/>
    </location>
</feature>
<gene>
    <name evidence="2" type="ORF">Q8A67_018027</name>
</gene>
<feature type="compositionally biased region" description="Polar residues" evidence="1">
    <location>
        <begin position="79"/>
        <end position="92"/>
    </location>
</feature>
<reference evidence="2" key="1">
    <citation type="submission" date="2023-08" db="EMBL/GenBank/DDBJ databases">
        <title>Chromosome-level Genome Assembly of mud carp (Cirrhinus molitorella).</title>
        <authorList>
            <person name="Liu H."/>
        </authorList>
    </citation>
    <scope>NUCLEOTIDE SEQUENCE</scope>
    <source>
        <strain evidence="2">Prfri</strain>
        <tissue evidence="2">Muscle</tissue>
    </source>
</reference>
<proteinExistence type="predicted"/>
<comment type="caution">
    <text evidence="2">The sequence shown here is derived from an EMBL/GenBank/DDBJ whole genome shotgun (WGS) entry which is preliminary data.</text>
</comment>
<evidence type="ECO:0000313" key="2">
    <source>
        <dbReference type="EMBL" id="KAK2880759.1"/>
    </source>
</evidence>
<accession>A0AA88PF56</accession>
<evidence type="ECO:0000313" key="3">
    <source>
        <dbReference type="Proteomes" id="UP001187343"/>
    </source>
</evidence>
<dbReference type="Proteomes" id="UP001187343">
    <property type="component" value="Unassembled WGS sequence"/>
</dbReference>